<feature type="transmembrane region" description="Helical" evidence="6">
    <location>
        <begin position="124"/>
        <end position="144"/>
    </location>
</feature>
<dbReference type="GeneID" id="7198633"/>
<dbReference type="Gene3D" id="1.20.1250.20">
    <property type="entry name" value="MFS general substrate transporter like domains"/>
    <property type="match status" value="1"/>
</dbReference>
<dbReference type="RefSeq" id="XP_002184693.1">
    <property type="nucleotide sequence ID" value="XM_002184657.1"/>
</dbReference>
<keyword evidence="3 6" id="KW-1133">Transmembrane helix</keyword>
<dbReference type="AlphaFoldDB" id="B7GCD2"/>
<keyword evidence="4 6" id="KW-0472">Membrane</keyword>
<evidence type="ECO:0000313" key="8">
    <source>
        <dbReference type="Proteomes" id="UP000000759"/>
    </source>
</evidence>
<evidence type="ECO:0000256" key="5">
    <source>
        <dbReference type="SAM" id="MobiDB-lite"/>
    </source>
</evidence>
<feature type="transmembrane region" description="Helical" evidence="6">
    <location>
        <begin position="423"/>
        <end position="443"/>
    </location>
</feature>
<dbReference type="EMBL" id="CM000627">
    <property type="protein sequence ID" value="EEC43752.1"/>
    <property type="molecule type" value="Genomic_DNA"/>
</dbReference>
<evidence type="ECO:0000313" key="7">
    <source>
        <dbReference type="EMBL" id="EEC43752.1"/>
    </source>
</evidence>
<dbReference type="OrthoDB" id="422206at2759"/>
<name>B7GCD2_PHATC</name>
<sequence length="510" mass="54103">MKPHGPDGNNEDHHLQRGDMEPQVFPQRWVQLAYLSALALLSDWICFATAATPGVYERAFGHSSASLIDIFLFTNVATCFLVTDIVNRFGLQKAIQGAAVLMMVGCWLRSGVSFLPFVPEDLHLVSYPVVVFGTILVGAAQPFFQCTPPLLSALWFASSERATSTAVALNFNQIGIATAFLVGGAMAVDSVGLANYFGLIAVLCTVVTAGTLLQFEDEPLVPPSASEMEKLLAGEKEPPFLESVQKFFKTPGFTKALAAFVCSISITNIVGAFIDEIMTRGGIIDQLSIDLAGAGFEFAILFGGILIGGYVDRSKEYKKISMICLAATALLVIPLGLTVGGIGTQPVLLLASLLGLGMAAGPVQPINAELAVDVTYPGDETAVESVQQIGGNLFSALIIPIVELAAKQEYDTFGVGSIHGDSVLLSFIAASTIAYFATFNAPLRRSIADEKKRDDPVPALESVAAGARTNSEYIGSPMESLNNEEVLPPPAEATSRSPSPEDSRNEKSSQ</sequence>
<dbReference type="SUPFAM" id="SSF103473">
    <property type="entry name" value="MFS general substrate transporter"/>
    <property type="match status" value="1"/>
</dbReference>
<dbReference type="Proteomes" id="UP000000759">
    <property type="component" value="Chromosome 25"/>
</dbReference>
<organism evidence="7 8">
    <name type="scientific">Phaeodactylum tricornutum (strain CCAP 1055/1)</name>
    <dbReference type="NCBI Taxonomy" id="556484"/>
    <lineage>
        <taxon>Eukaryota</taxon>
        <taxon>Sar</taxon>
        <taxon>Stramenopiles</taxon>
        <taxon>Ochrophyta</taxon>
        <taxon>Bacillariophyta</taxon>
        <taxon>Bacillariophyceae</taxon>
        <taxon>Bacillariophycidae</taxon>
        <taxon>Naviculales</taxon>
        <taxon>Phaeodactylaceae</taxon>
        <taxon>Phaeodactylum</taxon>
    </lineage>
</organism>
<feature type="transmembrane region" description="Helical" evidence="6">
    <location>
        <begin position="193"/>
        <end position="213"/>
    </location>
</feature>
<feature type="transmembrane region" description="Helical" evidence="6">
    <location>
        <begin position="323"/>
        <end position="343"/>
    </location>
</feature>
<dbReference type="eggNOG" id="KOG2563">
    <property type="taxonomic scope" value="Eukaryota"/>
</dbReference>
<dbReference type="KEGG" id="pti:PHATRDRAFT_49936"/>
<dbReference type="HOGENOM" id="CLU_023132_5_0_1"/>
<accession>B7GCD2</accession>
<feature type="transmembrane region" description="Helical" evidence="6">
    <location>
        <begin position="165"/>
        <end position="187"/>
    </location>
</feature>
<comment type="subcellular location">
    <subcellularLocation>
        <location evidence="1">Membrane</location>
        <topology evidence="1">Multi-pass membrane protein</topology>
    </subcellularLocation>
</comment>
<proteinExistence type="predicted"/>
<keyword evidence="2 6" id="KW-0812">Transmembrane</keyword>
<dbReference type="GO" id="GO:0022857">
    <property type="term" value="F:transmembrane transporter activity"/>
    <property type="evidence" value="ECO:0007669"/>
    <property type="project" value="InterPro"/>
</dbReference>
<reference evidence="7 8" key="1">
    <citation type="journal article" date="2008" name="Nature">
        <title>The Phaeodactylum genome reveals the evolutionary history of diatom genomes.</title>
        <authorList>
            <person name="Bowler C."/>
            <person name="Allen A.E."/>
            <person name="Badger J.H."/>
            <person name="Grimwood J."/>
            <person name="Jabbari K."/>
            <person name="Kuo A."/>
            <person name="Maheswari U."/>
            <person name="Martens C."/>
            <person name="Maumus F."/>
            <person name="Otillar R.P."/>
            <person name="Rayko E."/>
            <person name="Salamov A."/>
            <person name="Vandepoele K."/>
            <person name="Beszteri B."/>
            <person name="Gruber A."/>
            <person name="Heijde M."/>
            <person name="Katinka M."/>
            <person name="Mock T."/>
            <person name="Valentin K."/>
            <person name="Verret F."/>
            <person name="Berges J.A."/>
            <person name="Brownlee C."/>
            <person name="Cadoret J.P."/>
            <person name="Chiovitti A."/>
            <person name="Choi C.J."/>
            <person name="Coesel S."/>
            <person name="De Martino A."/>
            <person name="Detter J.C."/>
            <person name="Durkin C."/>
            <person name="Falciatore A."/>
            <person name="Fournet J."/>
            <person name="Haruta M."/>
            <person name="Huysman M.J."/>
            <person name="Jenkins B.D."/>
            <person name="Jiroutova K."/>
            <person name="Jorgensen R.E."/>
            <person name="Joubert Y."/>
            <person name="Kaplan A."/>
            <person name="Kroger N."/>
            <person name="Kroth P.G."/>
            <person name="La Roche J."/>
            <person name="Lindquist E."/>
            <person name="Lommer M."/>
            <person name="Martin-Jezequel V."/>
            <person name="Lopez P.J."/>
            <person name="Lucas S."/>
            <person name="Mangogna M."/>
            <person name="McGinnis K."/>
            <person name="Medlin L.K."/>
            <person name="Montsant A."/>
            <person name="Oudot-Le Secq M.P."/>
            <person name="Napoli C."/>
            <person name="Obornik M."/>
            <person name="Parker M.S."/>
            <person name="Petit J.L."/>
            <person name="Porcel B.M."/>
            <person name="Poulsen N."/>
            <person name="Robison M."/>
            <person name="Rychlewski L."/>
            <person name="Rynearson T.A."/>
            <person name="Schmutz J."/>
            <person name="Shapiro H."/>
            <person name="Siaut M."/>
            <person name="Stanley M."/>
            <person name="Sussman M.R."/>
            <person name="Taylor A.R."/>
            <person name="Vardi A."/>
            <person name="von Dassow P."/>
            <person name="Vyverman W."/>
            <person name="Willis A."/>
            <person name="Wyrwicz L.S."/>
            <person name="Rokhsar D.S."/>
            <person name="Weissenbach J."/>
            <person name="Armbrust E.V."/>
            <person name="Green B.R."/>
            <person name="Van de Peer Y."/>
            <person name="Grigoriev I.V."/>
        </authorList>
    </citation>
    <scope>NUCLEOTIDE SEQUENCE [LARGE SCALE GENOMIC DNA]</scope>
    <source>
        <strain evidence="7 8">CCAP 1055/1</strain>
    </source>
</reference>
<feature type="transmembrane region" description="Helical" evidence="6">
    <location>
        <begin position="256"/>
        <end position="274"/>
    </location>
</feature>
<feature type="region of interest" description="Disordered" evidence="5">
    <location>
        <begin position="451"/>
        <end position="510"/>
    </location>
</feature>
<feature type="transmembrane region" description="Helical" evidence="6">
    <location>
        <begin position="64"/>
        <end position="86"/>
    </location>
</feature>
<evidence type="ECO:0000256" key="6">
    <source>
        <dbReference type="SAM" id="Phobius"/>
    </source>
</evidence>
<keyword evidence="8" id="KW-1185">Reference proteome</keyword>
<evidence type="ECO:0000256" key="2">
    <source>
        <dbReference type="ARBA" id="ARBA00022692"/>
    </source>
</evidence>
<dbReference type="Pfam" id="PF07690">
    <property type="entry name" value="MFS_1"/>
    <property type="match status" value="1"/>
</dbReference>
<feature type="compositionally biased region" description="Polar residues" evidence="5">
    <location>
        <begin position="468"/>
        <end position="483"/>
    </location>
</feature>
<reference evidence="8" key="2">
    <citation type="submission" date="2008-08" db="EMBL/GenBank/DDBJ databases">
        <authorList>
            <consortium name="Diatom Consortium"/>
            <person name="Grigoriev I."/>
            <person name="Grimwood J."/>
            <person name="Kuo A."/>
            <person name="Otillar R.P."/>
            <person name="Salamov A."/>
            <person name="Detter J.C."/>
            <person name="Lindquist E."/>
            <person name="Shapiro H."/>
            <person name="Lucas S."/>
            <person name="Glavina del Rio T."/>
            <person name="Pitluck S."/>
            <person name="Rokhsar D."/>
            <person name="Bowler C."/>
        </authorList>
    </citation>
    <scope>GENOME REANNOTATION</scope>
    <source>
        <strain evidence="8">CCAP 1055/1</strain>
    </source>
</reference>
<evidence type="ECO:0000256" key="3">
    <source>
        <dbReference type="ARBA" id="ARBA00022989"/>
    </source>
</evidence>
<feature type="transmembrane region" description="Helical" evidence="6">
    <location>
        <begin position="98"/>
        <end position="118"/>
    </location>
</feature>
<dbReference type="InterPro" id="IPR036259">
    <property type="entry name" value="MFS_trans_sf"/>
</dbReference>
<dbReference type="InParanoid" id="B7GCD2"/>
<feature type="transmembrane region" description="Helical" evidence="6">
    <location>
        <begin position="32"/>
        <end position="52"/>
    </location>
</feature>
<dbReference type="PANTHER" id="PTHR10924:SF6">
    <property type="entry name" value="SOLUTE CARRIER FAMILY 49 MEMBER A3"/>
    <property type="match status" value="1"/>
</dbReference>
<gene>
    <name evidence="7" type="ORF">PHATRDRAFT_49936</name>
</gene>
<dbReference type="InterPro" id="IPR049680">
    <property type="entry name" value="FLVCR1-2_SLC49-like"/>
</dbReference>
<evidence type="ECO:0000256" key="1">
    <source>
        <dbReference type="ARBA" id="ARBA00004141"/>
    </source>
</evidence>
<evidence type="ECO:0000256" key="4">
    <source>
        <dbReference type="ARBA" id="ARBA00023136"/>
    </source>
</evidence>
<protein>
    <submittedName>
        <fullName evidence="7">Uncharacterized protein</fullName>
    </submittedName>
</protein>
<dbReference type="PaxDb" id="2850-Phatr49936"/>
<feature type="compositionally biased region" description="Basic and acidic residues" evidence="5">
    <location>
        <begin position="499"/>
        <end position="510"/>
    </location>
</feature>
<dbReference type="PANTHER" id="PTHR10924">
    <property type="entry name" value="MAJOR FACILITATOR SUPERFAMILY PROTEIN-RELATED"/>
    <property type="match status" value="1"/>
</dbReference>
<feature type="transmembrane region" description="Helical" evidence="6">
    <location>
        <begin position="294"/>
        <end position="311"/>
    </location>
</feature>
<dbReference type="GO" id="GO:0016020">
    <property type="term" value="C:membrane"/>
    <property type="evidence" value="ECO:0007669"/>
    <property type="project" value="UniProtKB-SubCell"/>
</dbReference>
<dbReference type="InterPro" id="IPR011701">
    <property type="entry name" value="MFS"/>
</dbReference>